<dbReference type="RefSeq" id="WP_200684221.1">
    <property type="nucleotide sequence ID" value="NZ_JAEPRQ010000001.1"/>
</dbReference>
<evidence type="ECO:0000256" key="2">
    <source>
        <dbReference type="SAM" id="MobiDB-lite"/>
    </source>
</evidence>
<organism evidence="4 5">
    <name type="scientific">Paracoccus caeni</name>
    <dbReference type="NCBI Taxonomy" id="657651"/>
    <lineage>
        <taxon>Bacteria</taxon>
        <taxon>Pseudomonadati</taxon>
        <taxon>Pseudomonadota</taxon>
        <taxon>Alphaproteobacteria</taxon>
        <taxon>Rhodobacterales</taxon>
        <taxon>Paracoccaceae</taxon>
        <taxon>Paracoccus</taxon>
    </lineage>
</organism>
<proteinExistence type="predicted"/>
<feature type="transmembrane region" description="Helical" evidence="3">
    <location>
        <begin position="79"/>
        <end position="99"/>
    </location>
</feature>
<evidence type="ECO:0000313" key="5">
    <source>
        <dbReference type="Proteomes" id="UP000640485"/>
    </source>
</evidence>
<feature type="transmembrane region" description="Helical" evidence="3">
    <location>
        <begin position="186"/>
        <end position="207"/>
    </location>
</feature>
<protein>
    <recommendedName>
        <fullName evidence="6">Biopolymer transporter ExbB</fullName>
    </recommendedName>
</protein>
<dbReference type="EMBL" id="JAEPRQ010000001">
    <property type="protein sequence ID" value="MBK4215295.1"/>
    <property type="molecule type" value="Genomic_DNA"/>
</dbReference>
<feature type="transmembrane region" description="Helical" evidence="3">
    <location>
        <begin position="49"/>
        <end position="67"/>
    </location>
</feature>
<gene>
    <name evidence="4" type="ORF">JJJ17_05075</name>
</gene>
<evidence type="ECO:0000256" key="1">
    <source>
        <dbReference type="SAM" id="Coils"/>
    </source>
</evidence>
<keyword evidence="3" id="KW-0472">Membrane</keyword>
<sequence>MSDPDSTQGQEASTSGKASGSSRRITARRDIAAAALPTQPHFSQPVRQIVLMLTVLALVMAGAWVAYGRILPIFQANLWLNGVILATFGLGVLACFWQVGQLIRSVSWIERFAARRRNAVEKGIAARSQVHDGDAAPRLLAPLAALLGARGPVGGTISTGSARSILDSVAQRIDELRDITRYLSNLLIFLGLLGTFYGLAITIPAIVETIRSLAPQEGETGIQVFEKLMNGLEGQLGGMATAFSSSLLGLAGSLVLGLLELFVTHGQNRFYRELEEWMSGFTSISLADSDGDSLDHAAIAGFMEQMAAQMVRLQQYHAERDAARDDAASLADERIVIMAEALEALVHRTEAERESALARVAALNSTLNQLVEGQRQMVDLARQQDTRPVAPPPDLSGIEAALSRMASDLGEGRNQMVADLRTDLLVLTRAVRAARFNDPFRDDLLPDYPVQPRGKS</sequence>
<name>A0A934VYZ6_9RHOB</name>
<dbReference type="AlphaFoldDB" id="A0A934VYZ6"/>
<evidence type="ECO:0000256" key="3">
    <source>
        <dbReference type="SAM" id="Phobius"/>
    </source>
</evidence>
<feature type="transmembrane region" description="Helical" evidence="3">
    <location>
        <begin position="239"/>
        <end position="263"/>
    </location>
</feature>
<keyword evidence="1" id="KW-0175">Coiled coil</keyword>
<accession>A0A934VYZ6</accession>
<reference evidence="4" key="1">
    <citation type="submission" date="2021-01" db="EMBL/GenBank/DDBJ databases">
        <title>Paracoccus amoyensis sp. nov., isolated from the surface seawater along the coast of Xiamen Island, China.</title>
        <authorList>
            <person name="Lyu L."/>
        </authorList>
    </citation>
    <scope>NUCLEOTIDE SEQUENCE</scope>
    <source>
        <strain evidence="4">MJ17</strain>
    </source>
</reference>
<feature type="coiled-coil region" evidence="1">
    <location>
        <begin position="313"/>
        <end position="359"/>
    </location>
</feature>
<keyword evidence="5" id="KW-1185">Reference proteome</keyword>
<evidence type="ECO:0000313" key="4">
    <source>
        <dbReference type="EMBL" id="MBK4215295.1"/>
    </source>
</evidence>
<comment type="caution">
    <text evidence="4">The sequence shown here is derived from an EMBL/GenBank/DDBJ whole genome shotgun (WGS) entry which is preliminary data.</text>
</comment>
<evidence type="ECO:0008006" key="6">
    <source>
        <dbReference type="Google" id="ProtNLM"/>
    </source>
</evidence>
<feature type="compositionally biased region" description="Polar residues" evidence="2">
    <location>
        <begin position="1"/>
        <end position="22"/>
    </location>
</feature>
<dbReference type="Proteomes" id="UP000640485">
    <property type="component" value="Unassembled WGS sequence"/>
</dbReference>
<keyword evidence="3" id="KW-1133">Transmembrane helix</keyword>
<feature type="region of interest" description="Disordered" evidence="2">
    <location>
        <begin position="1"/>
        <end position="24"/>
    </location>
</feature>
<keyword evidence="3" id="KW-0812">Transmembrane</keyword>